<protein>
    <submittedName>
        <fullName evidence="3">Protein containing diguanylate cyclase (GGDEF) domain</fullName>
    </submittedName>
</protein>
<organism evidence="3">
    <name type="scientific">Flexilinea flocculi</name>
    <dbReference type="NCBI Taxonomy" id="1678840"/>
    <lineage>
        <taxon>Bacteria</taxon>
        <taxon>Bacillati</taxon>
        <taxon>Chloroflexota</taxon>
        <taxon>Anaerolineae</taxon>
        <taxon>Anaerolineales</taxon>
        <taxon>Anaerolineaceae</taxon>
        <taxon>Flexilinea</taxon>
    </lineage>
</organism>
<dbReference type="Gene3D" id="3.30.70.270">
    <property type="match status" value="1"/>
</dbReference>
<feature type="transmembrane region" description="Helical" evidence="1">
    <location>
        <begin position="37"/>
        <end position="56"/>
    </location>
</feature>
<proteinExistence type="predicted"/>
<dbReference type="NCBIfam" id="TIGR00254">
    <property type="entry name" value="GGDEF"/>
    <property type="match status" value="1"/>
</dbReference>
<keyword evidence="1" id="KW-0812">Transmembrane</keyword>
<dbReference type="InterPro" id="IPR043128">
    <property type="entry name" value="Rev_trsase/Diguanyl_cyclase"/>
</dbReference>
<dbReference type="PATRIC" id="fig|1678840.3.peg.2203"/>
<dbReference type="Proteomes" id="UP000053370">
    <property type="component" value="Unassembled WGS sequence"/>
</dbReference>
<dbReference type="Pfam" id="PF00990">
    <property type="entry name" value="GGDEF"/>
    <property type="match status" value="1"/>
</dbReference>
<dbReference type="GO" id="GO:0052621">
    <property type="term" value="F:diguanylate cyclase activity"/>
    <property type="evidence" value="ECO:0007669"/>
    <property type="project" value="TreeGrafter"/>
</dbReference>
<name>A0A0S7BKK0_9CHLR</name>
<evidence type="ECO:0000259" key="2">
    <source>
        <dbReference type="PROSITE" id="PS50887"/>
    </source>
</evidence>
<dbReference type="InterPro" id="IPR050469">
    <property type="entry name" value="Diguanylate_Cyclase"/>
</dbReference>
<feature type="transmembrane region" description="Helical" evidence="1">
    <location>
        <begin position="102"/>
        <end position="120"/>
    </location>
</feature>
<dbReference type="PROSITE" id="PS50887">
    <property type="entry name" value="GGDEF"/>
    <property type="match status" value="1"/>
</dbReference>
<dbReference type="STRING" id="1678840.ATC1_13823"/>
<feature type="domain" description="GGDEF" evidence="2">
    <location>
        <begin position="385"/>
        <end position="519"/>
    </location>
</feature>
<dbReference type="EMBL" id="DF968181">
    <property type="protein sequence ID" value="GAP40842.1"/>
    <property type="molecule type" value="Genomic_DNA"/>
</dbReference>
<feature type="transmembrane region" description="Helical" evidence="1">
    <location>
        <begin position="212"/>
        <end position="237"/>
    </location>
</feature>
<keyword evidence="1" id="KW-1133">Transmembrane helix</keyword>
<feature type="transmembrane region" description="Helical" evidence="1">
    <location>
        <begin position="6"/>
        <end position="25"/>
    </location>
</feature>
<feature type="transmembrane region" description="Helical" evidence="1">
    <location>
        <begin position="68"/>
        <end position="90"/>
    </location>
</feature>
<dbReference type="AlphaFoldDB" id="A0A0S7BKK0"/>
<keyword evidence="1" id="KW-0472">Membrane</keyword>
<dbReference type="OrthoDB" id="155880at2"/>
<dbReference type="Gene3D" id="3.30.450.20">
    <property type="entry name" value="PAS domain"/>
    <property type="match status" value="1"/>
</dbReference>
<dbReference type="RefSeq" id="WP_062280852.1">
    <property type="nucleotide sequence ID" value="NZ_DF968181.1"/>
</dbReference>
<dbReference type="InterPro" id="IPR031621">
    <property type="entry name" value="HisKA_7TM"/>
</dbReference>
<keyword evidence="4" id="KW-1185">Reference proteome</keyword>
<evidence type="ECO:0000313" key="3">
    <source>
        <dbReference type="EMBL" id="GAP40842.1"/>
    </source>
</evidence>
<dbReference type="Pfam" id="PF16927">
    <property type="entry name" value="HisKA_7TM"/>
    <property type="match status" value="1"/>
</dbReference>
<dbReference type="InterPro" id="IPR029787">
    <property type="entry name" value="Nucleotide_cyclase"/>
</dbReference>
<dbReference type="PANTHER" id="PTHR45138:SF9">
    <property type="entry name" value="DIGUANYLATE CYCLASE DGCM-RELATED"/>
    <property type="match status" value="1"/>
</dbReference>
<feature type="transmembrane region" description="Helical" evidence="1">
    <location>
        <begin position="146"/>
        <end position="170"/>
    </location>
</feature>
<sequence length="530" mass="60844">MHTTRFIVIICLWIFSLTMVWLSIISFNKWKISGNSAIYLSLCMSSVSIYTLGYAMELSSNTLEGIMFWVRFEHIGIQMIAPFLFLFTLHHTYNEKLIPKKRFLIFIIPVMNIIFAMTLGKQNILHANPYFVWVGQFPIFHYHQTIWMKLALVYLYLLLIGSAFLIIRMMFGSTPVLRRQSIVFMIAILIPFISGLVYNSGNSPYNLDLTPFSFSISSLLMSYGFLKLNILTIVPMARNLIFEGMRDGVLVLNGDGTIIDLNSQIIEIFPTLKKKTIIGKSAISTFEDNPQMKLILGNINQDNTEISVVREKETEYYQVRKSILKNSKDESVGVIIKFTIYTEVKNLHKALEELADTDELTGICNRSSFLQNAEKEILRIKRYGGNFSLIIFDLDHFKKINDQFGHVNGDIVLRRVVNECQKTLRKNDFFGRFGGEEFIFLLPETNLKNGYFMAERIRKAIEKINFCEIQTGLHVTASFGVVSNENQISENLEDILRSADLALYQAKEAGRNCTRIFQEMNGIAAIRNLD</sequence>
<dbReference type="SMART" id="SM00267">
    <property type="entry name" value="GGDEF"/>
    <property type="match status" value="1"/>
</dbReference>
<dbReference type="FunFam" id="3.30.70.270:FF:000001">
    <property type="entry name" value="Diguanylate cyclase domain protein"/>
    <property type="match status" value="1"/>
</dbReference>
<evidence type="ECO:0000313" key="4">
    <source>
        <dbReference type="Proteomes" id="UP000053370"/>
    </source>
</evidence>
<accession>A0A0S7BKK0</accession>
<dbReference type="CDD" id="cd01949">
    <property type="entry name" value="GGDEF"/>
    <property type="match status" value="1"/>
</dbReference>
<dbReference type="InterPro" id="IPR035965">
    <property type="entry name" value="PAS-like_dom_sf"/>
</dbReference>
<gene>
    <name evidence="3" type="ORF">ATC1_13823</name>
</gene>
<dbReference type="InterPro" id="IPR000160">
    <property type="entry name" value="GGDEF_dom"/>
</dbReference>
<reference evidence="3" key="1">
    <citation type="journal article" date="2015" name="Genome Announc.">
        <title>Draft Genome Sequence of Anaerolineae Strain TC1, a Novel Isolate from a Methanogenic Wastewater Treatment System.</title>
        <authorList>
            <person name="Matsuura N."/>
            <person name="Tourlousse D.M."/>
            <person name="Sun L."/>
            <person name="Toyonaga M."/>
            <person name="Kuroda K."/>
            <person name="Ohashi A."/>
            <person name="Cruz R."/>
            <person name="Yamaguchi T."/>
            <person name="Sekiguchi Y."/>
        </authorList>
    </citation>
    <scope>NUCLEOTIDE SEQUENCE [LARGE SCALE GENOMIC DNA]</scope>
    <source>
        <strain evidence="3">TC1</strain>
    </source>
</reference>
<dbReference type="PANTHER" id="PTHR45138">
    <property type="entry name" value="REGULATORY COMPONENTS OF SENSORY TRANSDUCTION SYSTEM"/>
    <property type="match status" value="1"/>
</dbReference>
<dbReference type="SUPFAM" id="SSF55785">
    <property type="entry name" value="PYP-like sensor domain (PAS domain)"/>
    <property type="match status" value="1"/>
</dbReference>
<evidence type="ECO:0000256" key="1">
    <source>
        <dbReference type="SAM" id="Phobius"/>
    </source>
</evidence>
<dbReference type="SUPFAM" id="SSF55073">
    <property type="entry name" value="Nucleotide cyclase"/>
    <property type="match status" value="1"/>
</dbReference>
<feature type="transmembrane region" description="Helical" evidence="1">
    <location>
        <begin position="182"/>
        <end position="200"/>
    </location>
</feature>